<reference evidence="3 4" key="1">
    <citation type="submission" date="2017-09" db="EMBL/GenBank/DDBJ databases">
        <authorList>
            <person name="Ehlers B."/>
            <person name="Leendertz F.H."/>
        </authorList>
    </citation>
    <scope>NUCLEOTIDE SEQUENCE [LARGE SCALE GENOMIC DNA]</scope>
    <source>
        <strain evidence="3 4">CGMCC 4.6857</strain>
    </source>
</reference>
<gene>
    <name evidence="3" type="ORF">SAMN05421748_130107</name>
</gene>
<feature type="transmembrane region" description="Helical" evidence="1">
    <location>
        <begin position="280"/>
        <end position="298"/>
    </location>
</feature>
<dbReference type="InterPro" id="IPR000160">
    <property type="entry name" value="GGDEF_dom"/>
</dbReference>
<feature type="transmembrane region" description="Helical" evidence="1">
    <location>
        <begin position="90"/>
        <end position="108"/>
    </location>
</feature>
<dbReference type="AlphaFoldDB" id="A0A285K2B6"/>
<keyword evidence="1" id="KW-1133">Transmembrane helix</keyword>
<dbReference type="EMBL" id="OBDY01000030">
    <property type="protein sequence ID" value="SNY66729.1"/>
    <property type="molecule type" value="Genomic_DNA"/>
</dbReference>
<dbReference type="NCBIfam" id="TIGR00254">
    <property type="entry name" value="GGDEF"/>
    <property type="match status" value="1"/>
</dbReference>
<name>A0A285K2B6_9ACTN</name>
<protein>
    <submittedName>
        <fullName evidence="3">Diguanylate cyclase (GGDEF) domain-containing protein</fullName>
    </submittedName>
</protein>
<evidence type="ECO:0000313" key="3">
    <source>
        <dbReference type="EMBL" id="SNY66729.1"/>
    </source>
</evidence>
<evidence type="ECO:0000313" key="4">
    <source>
        <dbReference type="Proteomes" id="UP000219612"/>
    </source>
</evidence>
<feature type="transmembrane region" description="Helical" evidence="1">
    <location>
        <begin position="65"/>
        <end position="84"/>
    </location>
</feature>
<accession>A0A285K2B6</accession>
<keyword evidence="1" id="KW-0812">Transmembrane</keyword>
<dbReference type="Pfam" id="PF00990">
    <property type="entry name" value="GGDEF"/>
    <property type="match status" value="1"/>
</dbReference>
<dbReference type="SMART" id="SM00267">
    <property type="entry name" value="GGDEF"/>
    <property type="match status" value="1"/>
</dbReference>
<evidence type="ECO:0000259" key="2">
    <source>
        <dbReference type="PROSITE" id="PS50887"/>
    </source>
</evidence>
<dbReference type="Proteomes" id="UP000219612">
    <property type="component" value="Unassembled WGS sequence"/>
</dbReference>
<dbReference type="SUPFAM" id="SSF55073">
    <property type="entry name" value="Nucleotide cyclase"/>
    <property type="match status" value="1"/>
</dbReference>
<keyword evidence="4" id="KW-1185">Reference proteome</keyword>
<dbReference type="OrthoDB" id="3283472at2"/>
<dbReference type="RefSeq" id="WP_097327594.1">
    <property type="nucleotide sequence ID" value="NZ_OBDY01000030.1"/>
</dbReference>
<feature type="transmembrane region" description="Helical" evidence="1">
    <location>
        <begin position="120"/>
        <end position="142"/>
    </location>
</feature>
<dbReference type="InterPro" id="IPR052163">
    <property type="entry name" value="DGC-Regulatory_Protein"/>
</dbReference>
<dbReference type="Gene3D" id="3.30.70.270">
    <property type="match status" value="1"/>
</dbReference>
<feature type="transmembrane region" description="Helical" evidence="1">
    <location>
        <begin position="148"/>
        <end position="174"/>
    </location>
</feature>
<dbReference type="CDD" id="cd01949">
    <property type="entry name" value="GGDEF"/>
    <property type="match status" value="1"/>
</dbReference>
<evidence type="ECO:0000256" key="1">
    <source>
        <dbReference type="SAM" id="Phobius"/>
    </source>
</evidence>
<feature type="transmembrane region" description="Helical" evidence="1">
    <location>
        <begin position="7"/>
        <end position="30"/>
    </location>
</feature>
<feature type="domain" description="GGDEF" evidence="2">
    <location>
        <begin position="341"/>
        <end position="474"/>
    </location>
</feature>
<feature type="transmembrane region" description="Helical" evidence="1">
    <location>
        <begin position="36"/>
        <end position="53"/>
    </location>
</feature>
<dbReference type="PROSITE" id="PS50887">
    <property type="entry name" value="GGDEF"/>
    <property type="match status" value="1"/>
</dbReference>
<dbReference type="InterPro" id="IPR029787">
    <property type="entry name" value="Nucleotide_cyclase"/>
</dbReference>
<sequence>MSSSKGAYLGLGLLYAVVLALSVSALFTGYQHYDQVAEAARGVFGLIGLVAAIRASRQAGPAWRAVALSFLVLVVSPLFALAGRTMVDDVTHVAFVVALLLALQLFPLPATTRRERWKTALDASVVLVGGCMLLWYFSFGLYISQHGFSGSVIVPAAVNPIADLALLFSVARVLLRGTHGSTPRALRMLTAGALVLFAGDAVHGYLRSHELVDTNSPWQFICWLTADALLAAAAVEQCRGLNERRESRRRFVAARFMPFVAIAVANGLMLTAAVRSGSLWPWGGLALGGTVISVIVLIRQTLVQQESDERAVTDGLTGLANRVPFRATSNRALERDARTGKHSAVMVIDLNGFKGINDTLGHKSGDLVLVEFARVLRDCVPDWGLPCRLGGDEFSVVLPGLDFPEQAYDVAGRIASSLAPVVIDGKLIPLRASVGIAVSAPGELTHDVIVHRADLAMYRAKALGPETRWAVWQESFEQDSVAA</sequence>
<dbReference type="InterPro" id="IPR043128">
    <property type="entry name" value="Rev_trsase/Diguanyl_cyclase"/>
</dbReference>
<keyword evidence="1" id="KW-0472">Membrane</keyword>
<feature type="transmembrane region" description="Helical" evidence="1">
    <location>
        <begin position="256"/>
        <end position="274"/>
    </location>
</feature>
<proteinExistence type="predicted"/>
<organism evidence="3 4">
    <name type="scientific">Paractinoplanes atraurantiacus</name>
    <dbReference type="NCBI Taxonomy" id="1036182"/>
    <lineage>
        <taxon>Bacteria</taxon>
        <taxon>Bacillati</taxon>
        <taxon>Actinomycetota</taxon>
        <taxon>Actinomycetes</taxon>
        <taxon>Micromonosporales</taxon>
        <taxon>Micromonosporaceae</taxon>
        <taxon>Paractinoplanes</taxon>
    </lineage>
</organism>
<dbReference type="PANTHER" id="PTHR46663">
    <property type="entry name" value="DIGUANYLATE CYCLASE DGCT-RELATED"/>
    <property type="match status" value="1"/>
</dbReference>
<dbReference type="PANTHER" id="PTHR46663:SF4">
    <property type="entry name" value="DIGUANYLATE CYCLASE DGCT-RELATED"/>
    <property type="match status" value="1"/>
</dbReference>